<feature type="signal peptide" evidence="2">
    <location>
        <begin position="1"/>
        <end position="29"/>
    </location>
</feature>
<name>U2PA07_9BACT</name>
<dbReference type="Gene3D" id="2.40.160.50">
    <property type="entry name" value="membrane protein fhac: a member of the omp85/tpsb transporter family"/>
    <property type="match status" value="1"/>
</dbReference>
<organism evidence="3 4">
    <name type="scientific">Segatella baroniae F0067</name>
    <dbReference type="NCBI Taxonomy" id="1115809"/>
    <lineage>
        <taxon>Bacteria</taxon>
        <taxon>Pseudomonadati</taxon>
        <taxon>Bacteroidota</taxon>
        <taxon>Bacteroidia</taxon>
        <taxon>Bacteroidales</taxon>
        <taxon>Prevotellaceae</taxon>
        <taxon>Segatella</taxon>
    </lineage>
</organism>
<protein>
    <submittedName>
        <fullName evidence="3">Uncharacterized protein</fullName>
    </submittedName>
</protein>
<gene>
    <name evidence="3" type="ORF">HMPREF9135_1310</name>
</gene>
<accession>U2PA07</accession>
<dbReference type="EMBL" id="AWEY01000004">
    <property type="protein sequence ID" value="ERK40514.1"/>
    <property type="molecule type" value="Genomic_DNA"/>
</dbReference>
<feature type="region of interest" description="Disordered" evidence="1">
    <location>
        <begin position="434"/>
        <end position="453"/>
    </location>
</feature>
<dbReference type="AlphaFoldDB" id="U2PA07"/>
<evidence type="ECO:0000313" key="3">
    <source>
        <dbReference type="EMBL" id="ERK40514.1"/>
    </source>
</evidence>
<reference evidence="3 4" key="1">
    <citation type="submission" date="2013-08" db="EMBL/GenBank/DDBJ databases">
        <authorList>
            <person name="Durkin A.S."/>
            <person name="Haft D.R."/>
            <person name="McCorrison J."/>
            <person name="Torralba M."/>
            <person name="Gillis M."/>
            <person name="Haft D.H."/>
            <person name="Methe B."/>
            <person name="Sutton G."/>
            <person name="Nelson K.E."/>
        </authorList>
    </citation>
    <scope>NUCLEOTIDE SEQUENCE [LARGE SCALE GENOMIC DNA]</scope>
    <source>
        <strain evidence="3 4">F0067</strain>
    </source>
</reference>
<evidence type="ECO:0000256" key="2">
    <source>
        <dbReference type="SAM" id="SignalP"/>
    </source>
</evidence>
<feature type="chain" id="PRO_5004632684" evidence="2">
    <location>
        <begin position="30"/>
        <end position="700"/>
    </location>
</feature>
<comment type="caution">
    <text evidence="3">The sequence shown here is derived from an EMBL/GenBank/DDBJ whole genome shotgun (WGS) entry which is preliminary data.</text>
</comment>
<dbReference type="PATRIC" id="fig|1115809.3.peg.90"/>
<evidence type="ECO:0000313" key="4">
    <source>
        <dbReference type="Proteomes" id="UP000016648"/>
    </source>
</evidence>
<evidence type="ECO:0000256" key="1">
    <source>
        <dbReference type="SAM" id="MobiDB-lite"/>
    </source>
</evidence>
<proteinExistence type="predicted"/>
<dbReference type="Pfam" id="PF18939">
    <property type="entry name" value="DUF5686"/>
    <property type="match status" value="2"/>
</dbReference>
<dbReference type="InterPro" id="IPR043741">
    <property type="entry name" value="DUF5686"/>
</dbReference>
<dbReference type="Proteomes" id="UP000016648">
    <property type="component" value="Unassembled WGS sequence"/>
</dbReference>
<keyword evidence="4" id="KW-1185">Reference proteome</keyword>
<keyword evidence="2" id="KW-0732">Signal</keyword>
<dbReference type="RefSeq" id="WP_021588551.1">
    <property type="nucleotide sequence ID" value="NZ_AWEY01000004.1"/>
</dbReference>
<sequence length="700" mass="82427">MKVRHIHHRTRIHLLLGFLSAMHFLPSMGVERPDLSMVKRILNYAQHVDTTGCYGTTTYAYTKYTLNVSRRNAALLVVPSMYAIAHGKRRKYITETYEKVCLKGIGKYETRKVLDITTIPHRRHSMTTVLKYMTPDLYHETIIENSIFSPFHVNNIRFYKYYVTFLSNGTARVAFKPKYTNTQLVVGQAIVNAADGRVISATLSGEYDMIRFNMNLYMGEKGFRSLLPKDVRLFCNFSFMGSRTKGSFRAVYNLPEIKPEDMAGESDAERMEQIRPVALNMEETAILSTYEEDMRNSRAAQDSIKSNTPKWKERLWDMIGDNLINRIKSNYGNKNQGYLRINPILNPLYMGYDHKRGFTYKFDVRTQYLFTPNRELNLRFKSGYAFKQKQFYFTLPLYFYYNKRRNGYINMEVGNGNWTRYQRVTKKAEDIIEDDAKRQQRTPGTDKDETTVREDRKAFFKDTRLKLSNNYDISDNWSFQVGLVHHKRTAVEKDFYRKAKLPAVYQSVAPTMEWQWRPTGWHGPYITLDWERGIKKFLNGDINYERWELDGQWILRPTRLHSIQMRLGTGFYTRKEGYAYFLDYSNFRENNIPGGWSDDWSCDFALLNSDEYNTSNWYARSNLTYESPILVVSRLPWLGNFVEMERIYVNGLFAKDLHPYLEAGIGFTTRLFSMGVFVNNSNGRFKEVGCKFGFELFRRW</sequence>